<dbReference type="SMART" id="SM00938">
    <property type="entry name" value="P-II"/>
    <property type="match status" value="1"/>
</dbReference>
<dbReference type="Pfam" id="PF00543">
    <property type="entry name" value="P-II"/>
    <property type="match status" value="1"/>
</dbReference>
<organism evidence="3 4">
    <name type="scientific">Longimonas halophila</name>
    <dbReference type="NCBI Taxonomy" id="1469170"/>
    <lineage>
        <taxon>Bacteria</taxon>
        <taxon>Pseudomonadati</taxon>
        <taxon>Rhodothermota</taxon>
        <taxon>Rhodothermia</taxon>
        <taxon>Rhodothermales</taxon>
        <taxon>Salisaetaceae</taxon>
        <taxon>Longimonas</taxon>
    </lineage>
</organism>
<dbReference type="Proteomes" id="UP000221024">
    <property type="component" value="Unassembled WGS sequence"/>
</dbReference>
<evidence type="ECO:0000256" key="2">
    <source>
        <dbReference type="SAM" id="MobiDB-lite"/>
    </source>
</evidence>
<dbReference type="Gene3D" id="3.30.70.120">
    <property type="match status" value="1"/>
</dbReference>
<dbReference type="PRINTS" id="PR00340">
    <property type="entry name" value="PIIGLNB"/>
</dbReference>
<dbReference type="GO" id="GO:0005524">
    <property type="term" value="F:ATP binding"/>
    <property type="evidence" value="ECO:0007669"/>
    <property type="project" value="TreeGrafter"/>
</dbReference>
<feature type="region of interest" description="Disordered" evidence="2">
    <location>
        <begin position="19"/>
        <end position="48"/>
    </location>
</feature>
<reference evidence="3 4" key="1">
    <citation type="submission" date="2017-10" db="EMBL/GenBank/DDBJ databases">
        <title>Draft genome of Longimonas halophila.</title>
        <authorList>
            <person name="Goh K.M."/>
            <person name="Shamsir M.S."/>
            <person name="Lim S.W."/>
        </authorList>
    </citation>
    <scope>NUCLEOTIDE SEQUENCE [LARGE SCALE GENOMIC DNA]</scope>
    <source>
        <strain evidence="3 4">KCTC 42399</strain>
    </source>
</reference>
<comment type="similarity">
    <text evidence="1">Belongs to the P(II) protein family.</text>
</comment>
<keyword evidence="4" id="KW-1185">Reference proteome</keyword>
<evidence type="ECO:0000313" key="4">
    <source>
        <dbReference type="Proteomes" id="UP000221024"/>
    </source>
</evidence>
<dbReference type="InterPro" id="IPR011322">
    <property type="entry name" value="N-reg_PII-like_a/b"/>
</dbReference>
<dbReference type="EMBL" id="PDEP01000013">
    <property type="protein sequence ID" value="PEN05561.1"/>
    <property type="molecule type" value="Genomic_DNA"/>
</dbReference>
<proteinExistence type="inferred from homology"/>
<evidence type="ECO:0000313" key="3">
    <source>
        <dbReference type="EMBL" id="PEN05561.1"/>
    </source>
</evidence>
<dbReference type="PROSITE" id="PS00638">
    <property type="entry name" value="PII_GLNB_CTER"/>
    <property type="match status" value="1"/>
</dbReference>
<gene>
    <name evidence="3" type="ORF">CRI93_12765</name>
</gene>
<dbReference type="InterPro" id="IPR015867">
    <property type="entry name" value="N-reg_PII/ATP_PRibTrfase_C"/>
</dbReference>
<dbReference type="PANTHER" id="PTHR30115:SF11">
    <property type="entry name" value="NITROGEN REGULATORY PROTEIN P-II HOMOLOG"/>
    <property type="match status" value="1"/>
</dbReference>
<accession>A0A2H3P2X2</accession>
<sequence length="111" mass="11927">MKEIKAFVRPHQADHVIDALESSPDSPGVTVSDVRGFGHPKGGGPARLTERTKLEIVVPDDQVEDVLSAIIEHARTGRFGDGKIFVSDVADAVRIRTGERGAAAVRFPEEA</sequence>
<dbReference type="InterPro" id="IPR002187">
    <property type="entry name" value="N-reg_PII"/>
</dbReference>
<protein>
    <recommendedName>
        <fullName evidence="5">Transcriptional regulator</fullName>
    </recommendedName>
</protein>
<dbReference type="GO" id="GO:0005829">
    <property type="term" value="C:cytosol"/>
    <property type="evidence" value="ECO:0007669"/>
    <property type="project" value="TreeGrafter"/>
</dbReference>
<dbReference type="GO" id="GO:0030234">
    <property type="term" value="F:enzyme regulator activity"/>
    <property type="evidence" value="ECO:0007669"/>
    <property type="project" value="InterPro"/>
</dbReference>
<dbReference type="PANTHER" id="PTHR30115">
    <property type="entry name" value="NITROGEN REGULATORY PROTEIN P-II"/>
    <property type="match status" value="1"/>
</dbReference>
<comment type="caution">
    <text evidence="3">The sequence shown here is derived from an EMBL/GenBank/DDBJ whole genome shotgun (WGS) entry which is preliminary data.</text>
</comment>
<dbReference type="SUPFAM" id="SSF54913">
    <property type="entry name" value="GlnB-like"/>
    <property type="match status" value="1"/>
</dbReference>
<dbReference type="AlphaFoldDB" id="A0A2H3P2X2"/>
<evidence type="ECO:0000256" key="1">
    <source>
        <dbReference type="RuleBase" id="RU003936"/>
    </source>
</evidence>
<dbReference type="InterPro" id="IPR017918">
    <property type="entry name" value="N-reg_PII_CS"/>
</dbReference>
<evidence type="ECO:0008006" key="5">
    <source>
        <dbReference type="Google" id="ProtNLM"/>
    </source>
</evidence>
<dbReference type="GO" id="GO:0006808">
    <property type="term" value="P:regulation of nitrogen utilization"/>
    <property type="evidence" value="ECO:0007669"/>
    <property type="project" value="InterPro"/>
</dbReference>
<dbReference type="PROSITE" id="PS51343">
    <property type="entry name" value="PII_GLNB_DOM"/>
    <property type="match status" value="1"/>
</dbReference>
<name>A0A2H3P2X2_9BACT</name>
<dbReference type="RefSeq" id="WP_098063024.1">
    <property type="nucleotide sequence ID" value="NZ_PDEP01000013.1"/>
</dbReference>
<dbReference type="OrthoDB" id="9802729at2"/>